<reference evidence="2 3" key="1">
    <citation type="journal article" date="2014" name="Appl. Environ. Microbiol.">
        <title>Insights into the Microbial Degradation of Rubber and Gutta-Percha by Analysis of the Complete Genome of Nocardia nova SH22a.</title>
        <authorList>
            <person name="Luo Q."/>
            <person name="Hiessl S."/>
            <person name="Poehlein A."/>
            <person name="Daniel R."/>
            <person name="Steinbuchel A."/>
        </authorList>
    </citation>
    <scope>NUCLEOTIDE SEQUENCE [LARGE SCALE GENOMIC DNA]</scope>
    <source>
        <strain evidence="2">SH22a</strain>
    </source>
</reference>
<dbReference type="eggNOG" id="ENOG5031FH7">
    <property type="taxonomic scope" value="Bacteria"/>
</dbReference>
<dbReference type="KEGG" id="nno:NONO_c11370"/>
<dbReference type="AlphaFoldDB" id="W5TA08"/>
<gene>
    <name evidence="2" type="ORF">NONO_c11370</name>
</gene>
<keyword evidence="3" id="KW-1185">Reference proteome</keyword>
<dbReference type="RefSeq" id="WP_025347463.1">
    <property type="nucleotide sequence ID" value="NZ_CP006850.1"/>
</dbReference>
<feature type="region of interest" description="Disordered" evidence="1">
    <location>
        <begin position="41"/>
        <end position="63"/>
    </location>
</feature>
<dbReference type="EMBL" id="CP006850">
    <property type="protein sequence ID" value="AHH15944.1"/>
    <property type="molecule type" value="Genomic_DNA"/>
</dbReference>
<feature type="compositionally biased region" description="Pro residues" evidence="1">
    <location>
        <begin position="54"/>
        <end position="63"/>
    </location>
</feature>
<evidence type="ECO:0000256" key="1">
    <source>
        <dbReference type="SAM" id="MobiDB-lite"/>
    </source>
</evidence>
<accession>W5TA08</accession>
<protein>
    <submittedName>
        <fullName evidence="2">Uncharacterized protein</fullName>
    </submittedName>
</protein>
<evidence type="ECO:0000313" key="2">
    <source>
        <dbReference type="EMBL" id="AHH15944.1"/>
    </source>
</evidence>
<evidence type="ECO:0000313" key="3">
    <source>
        <dbReference type="Proteomes" id="UP000019150"/>
    </source>
</evidence>
<dbReference type="Proteomes" id="UP000019150">
    <property type="component" value="Chromosome"/>
</dbReference>
<dbReference type="HOGENOM" id="CLU_2881355_0_0_11"/>
<name>W5TA08_9NOCA</name>
<proteinExistence type="predicted"/>
<dbReference type="PATRIC" id="fig|1415166.3.peg.1152"/>
<sequence length="63" mass="6448">MTYASTMVRRGTRLVTQLVIAALAIAATVLFTCALQHSASGTARTGHDSAPAVTAPPPAAVRQ</sequence>
<organism evidence="2 3">
    <name type="scientific">Nocardia nova SH22a</name>
    <dbReference type="NCBI Taxonomy" id="1415166"/>
    <lineage>
        <taxon>Bacteria</taxon>
        <taxon>Bacillati</taxon>
        <taxon>Actinomycetota</taxon>
        <taxon>Actinomycetes</taxon>
        <taxon>Mycobacteriales</taxon>
        <taxon>Nocardiaceae</taxon>
        <taxon>Nocardia</taxon>
    </lineage>
</organism>